<evidence type="ECO:0000256" key="11">
    <source>
        <dbReference type="ARBA" id="ARBA00023136"/>
    </source>
</evidence>
<feature type="transmembrane region" description="Helical" evidence="18">
    <location>
        <begin position="111"/>
        <end position="130"/>
    </location>
</feature>
<evidence type="ECO:0000256" key="12">
    <source>
        <dbReference type="ARBA" id="ARBA00023209"/>
    </source>
</evidence>
<evidence type="ECO:0000256" key="6">
    <source>
        <dbReference type="ARBA" id="ARBA00022516"/>
    </source>
</evidence>
<dbReference type="Gene3D" id="1.20.120.1760">
    <property type="match status" value="1"/>
</dbReference>
<keyword evidence="12" id="KW-0594">Phospholipid biosynthesis</keyword>
<feature type="compositionally biased region" description="Basic and acidic residues" evidence="17">
    <location>
        <begin position="595"/>
        <end position="612"/>
    </location>
</feature>
<dbReference type="Proteomes" id="UP001152561">
    <property type="component" value="Unassembled WGS sequence"/>
</dbReference>
<dbReference type="PANTHER" id="PTHR14269">
    <property type="entry name" value="CDP-DIACYLGLYCEROL--GLYCEROL-3-PHOSPHATE 3-PHOSPHATIDYLTRANSFERASE-RELATED"/>
    <property type="match status" value="1"/>
</dbReference>
<evidence type="ECO:0000256" key="5">
    <source>
        <dbReference type="ARBA" id="ARBA00013170"/>
    </source>
</evidence>
<dbReference type="EC" id="2.7.8.5" evidence="5"/>
<comment type="caution">
    <text evidence="19">The sequence shown here is derived from an EMBL/GenBank/DDBJ whole genome shotgun (WGS) entry which is preliminary data.</text>
</comment>
<name>A0A9Q1MLB6_9SOLA</name>
<feature type="compositionally biased region" description="Polar residues" evidence="17">
    <location>
        <begin position="539"/>
        <end position="556"/>
    </location>
</feature>
<dbReference type="EMBL" id="JAJAGQ010000005">
    <property type="protein sequence ID" value="KAJ8562801.1"/>
    <property type="molecule type" value="Genomic_DNA"/>
</dbReference>
<feature type="transmembrane region" description="Helical" evidence="18">
    <location>
        <begin position="247"/>
        <end position="267"/>
    </location>
</feature>
<dbReference type="InterPro" id="IPR048254">
    <property type="entry name" value="CDP_ALCOHOL_P_TRANSF_CS"/>
</dbReference>
<dbReference type="FunFam" id="1.20.120.1760:FF:000008">
    <property type="entry name" value="CDP-diacylglycerol--glycerol-3-phosphate 3-phosphatidyltransferase 2"/>
    <property type="match status" value="1"/>
</dbReference>
<keyword evidence="11 18" id="KW-0472">Membrane</keyword>
<feature type="region of interest" description="Disordered" evidence="17">
    <location>
        <begin position="573"/>
        <end position="612"/>
    </location>
</feature>
<feature type="coiled-coil region" evidence="16">
    <location>
        <begin position="431"/>
        <end position="473"/>
    </location>
</feature>
<keyword evidence="20" id="KW-1185">Reference proteome</keyword>
<evidence type="ECO:0000256" key="3">
    <source>
        <dbReference type="ARBA" id="ARBA00005042"/>
    </source>
</evidence>
<dbReference type="InterPro" id="IPR000462">
    <property type="entry name" value="CDP-OH_P_trans"/>
</dbReference>
<keyword evidence="13" id="KW-1208">Phospholipid metabolism</keyword>
<comment type="catalytic activity">
    <reaction evidence="14">
        <text>a CDP-1,2-diacyl-sn-glycerol + sn-glycerol 3-phosphate = a 1,2-diacyl-sn-glycero-3-phospho-(1'-sn-glycero-3'-phosphate) + CMP + H(+)</text>
        <dbReference type="Rhea" id="RHEA:12593"/>
        <dbReference type="ChEBI" id="CHEBI:15378"/>
        <dbReference type="ChEBI" id="CHEBI:57597"/>
        <dbReference type="ChEBI" id="CHEBI:58332"/>
        <dbReference type="ChEBI" id="CHEBI:60110"/>
        <dbReference type="ChEBI" id="CHEBI:60377"/>
        <dbReference type="EC" id="2.7.8.5"/>
    </reaction>
</comment>
<feature type="transmembrane region" description="Helical" evidence="18">
    <location>
        <begin position="84"/>
        <end position="105"/>
    </location>
</feature>
<dbReference type="GO" id="GO:0016020">
    <property type="term" value="C:membrane"/>
    <property type="evidence" value="ECO:0007669"/>
    <property type="project" value="UniProtKB-SubCell"/>
</dbReference>
<dbReference type="Pfam" id="PF01066">
    <property type="entry name" value="CDP-OH_P_transf"/>
    <property type="match status" value="1"/>
</dbReference>
<dbReference type="InterPro" id="IPR004570">
    <property type="entry name" value="Phosphatidylglycerol_P_synth"/>
</dbReference>
<reference evidence="20" key="1">
    <citation type="journal article" date="2023" name="Proc. Natl. Acad. Sci. U.S.A.">
        <title>Genomic and structural basis for evolution of tropane alkaloid biosynthesis.</title>
        <authorList>
            <person name="Wanga Y.-J."/>
            <person name="Taina T."/>
            <person name="Yua J.-Y."/>
            <person name="Lia J."/>
            <person name="Xua B."/>
            <person name="Chenc J."/>
            <person name="D'Auriad J.C."/>
            <person name="Huanga J.-P."/>
            <person name="Huanga S.-X."/>
        </authorList>
    </citation>
    <scope>NUCLEOTIDE SEQUENCE [LARGE SCALE GENOMIC DNA]</scope>
    <source>
        <strain evidence="20">cv. KIB-2019</strain>
    </source>
</reference>
<gene>
    <name evidence="19" type="ORF">K7X08_031253</name>
</gene>
<evidence type="ECO:0000313" key="20">
    <source>
        <dbReference type="Proteomes" id="UP001152561"/>
    </source>
</evidence>
<keyword evidence="10" id="KW-0443">Lipid metabolism</keyword>
<evidence type="ECO:0000256" key="13">
    <source>
        <dbReference type="ARBA" id="ARBA00023264"/>
    </source>
</evidence>
<proteinExistence type="inferred from homology"/>
<comment type="similarity">
    <text evidence="4 15">Belongs to the CDP-alcohol phosphatidyltransferase class-I family.</text>
</comment>
<dbReference type="AlphaFoldDB" id="A0A9Q1MLB6"/>
<keyword evidence="8 18" id="KW-0812">Transmembrane</keyword>
<keyword evidence="16" id="KW-0175">Coiled coil</keyword>
<evidence type="ECO:0000313" key="19">
    <source>
        <dbReference type="EMBL" id="KAJ8562801.1"/>
    </source>
</evidence>
<keyword evidence="7 15" id="KW-0808">Transferase</keyword>
<dbReference type="GO" id="GO:0045995">
    <property type="term" value="P:regulation of embryonic development"/>
    <property type="evidence" value="ECO:0007669"/>
    <property type="project" value="UniProtKB-ARBA"/>
</dbReference>
<feature type="region of interest" description="Disordered" evidence="17">
    <location>
        <begin position="530"/>
        <end position="556"/>
    </location>
</feature>
<dbReference type="GO" id="GO:0030145">
    <property type="term" value="F:manganese ion binding"/>
    <property type="evidence" value="ECO:0007669"/>
    <property type="project" value="UniProtKB-ARBA"/>
</dbReference>
<dbReference type="GO" id="GO:0008444">
    <property type="term" value="F:CDP-diacylglycerol-glycerol-3-phosphate 3-phosphatidyltransferase activity"/>
    <property type="evidence" value="ECO:0007669"/>
    <property type="project" value="UniProtKB-EC"/>
</dbReference>
<evidence type="ECO:0000256" key="1">
    <source>
        <dbReference type="ARBA" id="ARBA00001936"/>
    </source>
</evidence>
<evidence type="ECO:0000256" key="8">
    <source>
        <dbReference type="ARBA" id="ARBA00022692"/>
    </source>
</evidence>
<comment type="pathway">
    <text evidence="3">Phospholipid metabolism; phosphatidylglycerol biosynthesis; phosphatidylglycerol from CDP-diacylglycerol: step 1/2.</text>
</comment>
<protein>
    <recommendedName>
        <fullName evidence="5">CDP-diacylglycerol--glycerol-3-phosphate 1-phosphatidyltransferase</fullName>
        <ecNumber evidence="5">2.7.8.5</ecNumber>
    </recommendedName>
</protein>
<evidence type="ECO:0000256" key="15">
    <source>
        <dbReference type="RuleBase" id="RU003750"/>
    </source>
</evidence>
<sequence>MLVGLKLKAVASIYGHMPYNSFHTSTSTTTAALPTHIYRCRRIATPAPVSGKISIISCQDDYAPPISLNNNTGMGYNTSKSAKLLTLPTILTIGRVVAIPVLLTTFYADSWWGPTATTGVFIAAAITDWLDGYLARKMNLGTAFGAFLDPVADKLMVAATLILLCTRPLEASMFGQFPWLLTVPSIAIIGREITMSAVREWAASQGGKLSEAVAVNNLGKWKTATQMTALTILLLTRDSSLSGAGTVVASGVILLYVSAWLAVWLYASRYMLVQEETVFWRLLHSHLDDILFRYSAPALVTTKDAGDAVTLLQSLAGSTFDSSQLVLTACMGYQNVNEARLEELRNKHRPAVKDAIEERFKGLRVWRDCQGLASKLCSFKHDPASVTVGTTEKDDKAYEVISSDASQTDSVPANLDELYMSLNGNVEIDSAPDLQEQVEKLERRVSELRGALVAKQEQENAMLQILMRVEQEQRVTEDARIFAEQDAAAQRHASQVLQEKYEETIASFGETEKRVVMAESMLEATLQYQSGQDKVLPSPRSTQEVSSPVGGNQESSLEIPARKISLLSRPFELGWHDSSKGKPTEEVSNTNTVNEEQKEMNGHQLEQKVQEA</sequence>
<evidence type="ECO:0000256" key="7">
    <source>
        <dbReference type="ARBA" id="ARBA00022679"/>
    </source>
</evidence>
<comment type="subcellular location">
    <subcellularLocation>
        <location evidence="2">Membrane</location>
        <topology evidence="2">Multi-pass membrane protein</topology>
    </subcellularLocation>
</comment>
<evidence type="ECO:0000256" key="2">
    <source>
        <dbReference type="ARBA" id="ARBA00004141"/>
    </source>
</evidence>
<evidence type="ECO:0000256" key="4">
    <source>
        <dbReference type="ARBA" id="ARBA00010441"/>
    </source>
</evidence>
<dbReference type="PROSITE" id="PS00379">
    <property type="entry name" value="CDP_ALCOHOL_P_TRANSF"/>
    <property type="match status" value="1"/>
</dbReference>
<keyword evidence="6" id="KW-0444">Lipid biosynthesis</keyword>
<evidence type="ECO:0000256" key="14">
    <source>
        <dbReference type="ARBA" id="ARBA00048586"/>
    </source>
</evidence>
<accession>A0A9Q1MLB6</accession>
<dbReference type="NCBIfam" id="TIGR00560">
    <property type="entry name" value="pgsA"/>
    <property type="match status" value="1"/>
</dbReference>
<evidence type="ECO:0000256" key="17">
    <source>
        <dbReference type="SAM" id="MobiDB-lite"/>
    </source>
</evidence>
<dbReference type="GO" id="GO:0006655">
    <property type="term" value="P:phosphatidylglycerol biosynthetic process"/>
    <property type="evidence" value="ECO:0007669"/>
    <property type="project" value="UniProtKB-ARBA"/>
</dbReference>
<keyword evidence="9 18" id="KW-1133">Transmembrane helix</keyword>
<evidence type="ECO:0000256" key="10">
    <source>
        <dbReference type="ARBA" id="ARBA00023098"/>
    </source>
</evidence>
<dbReference type="PANTHER" id="PTHR14269:SF58">
    <property type="entry name" value="CDP-DIACYLGLYCEROL--GLYCEROL-3-PHOSPHATE 3-PHOSPHATIDYLTRANSFERASE 2-LIKE"/>
    <property type="match status" value="1"/>
</dbReference>
<dbReference type="InterPro" id="IPR050324">
    <property type="entry name" value="CDP-alcohol_PTase-I"/>
</dbReference>
<evidence type="ECO:0000256" key="18">
    <source>
        <dbReference type="SAM" id="Phobius"/>
    </source>
</evidence>
<dbReference type="OrthoDB" id="10020554at2759"/>
<organism evidence="19 20">
    <name type="scientific">Anisodus acutangulus</name>
    <dbReference type="NCBI Taxonomy" id="402998"/>
    <lineage>
        <taxon>Eukaryota</taxon>
        <taxon>Viridiplantae</taxon>
        <taxon>Streptophyta</taxon>
        <taxon>Embryophyta</taxon>
        <taxon>Tracheophyta</taxon>
        <taxon>Spermatophyta</taxon>
        <taxon>Magnoliopsida</taxon>
        <taxon>eudicotyledons</taxon>
        <taxon>Gunneridae</taxon>
        <taxon>Pentapetalae</taxon>
        <taxon>asterids</taxon>
        <taxon>lamiids</taxon>
        <taxon>Solanales</taxon>
        <taxon>Solanaceae</taxon>
        <taxon>Solanoideae</taxon>
        <taxon>Hyoscyameae</taxon>
        <taxon>Anisodus</taxon>
    </lineage>
</organism>
<evidence type="ECO:0000256" key="9">
    <source>
        <dbReference type="ARBA" id="ARBA00022989"/>
    </source>
</evidence>
<comment type="cofactor">
    <cofactor evidence="1">
        <name>Mn(2+)</name>
        <dbReference type="ChEBI" id="CHEBI:29035"/>
    </cofactor>
</comment>
<dbReference type="InterPro" id="IPR043130">
    <property type="entry name" value="CDP-OH_PTrfase_TM_dom"/>
</dbReference>
<feature type="compositionally biased region" description="Basic and acidic residues" evidence="17">
    <location>
        <begin position="574"/>
        <end position="585"/>
    </location>
</feature>
<evidence type="ECO:0000256" key="16">
    <source>
        <dbReference type="SAM" id="Coils"/>
    </source>
</evidence>
<dbReference type="GO" id="GO:0009941">
    <property type="term" value="C:chloroplast envelope"/>
    <property type="evidence" value="ECO:0007669"/>
    <property type="project" value="TreeGrafter"/>
</dbReference>